<organism evidence="3 4">
    <name type="scientific">Halorubrum glutamatedens</name>
    <dbReference type="NCBI Taxonomy" id="2707018"/>
    <lineage>
        <taxon>Archaea</taxon>
        <taxon>Methanobacteriati</taxon>
        <taxon>Methanobacteriota</taxon>
        <taxon>Stenosarchaea group</taxon>
        <taxon>Halobacteria</taxon>
        <taxon>Halobacteriales</taxon>
        <taxon>Haloferacaceae</taxon>
        <taxon>Halorubrum</taxon>
    </lineage>
</organism>
<dbReference type="RefSeq" id="WP_122104026.1">
    <property type="nucleotide sequence ID" value="NZ_JBHSKV010000001.1"/>
</dbReference>
<reference evidence="3 4" key="1">
    <citation type="journal article" date="2019" name="Int. J. Syst. Evol. Microbiol.">
        <title>The Global Catalogue of Microorganisms (GCM) 10K type strain sequencing project: providing services to taxonomists for standard genome sequencing and annotation.</title>
        <authorList>
            <consortium name="The Broad Institute Genomics Platform"/>
            <consortium name="The Broad Institute Genome Sequencing Center for Infectious Disease"/>
            <person name="Wu L."/>
            <person name="Ma J."/>
        </authorList>
    </citation>
    <scope>NUCLEOTIDE SEQUENCE [LARGE SCALE GENOMIC DNA]</scope>
    <source>
        <strain evidence="3 4">CGMCC 1.16026</strain>
    </source>
</reference>
<proteinExistence type="predicted"/>
<evidence type="ECO:0000256" key="1">
    <source>
        <dbReference type="SAM" id="MobiDB-lite"/>
    </source>
</evidence>
<protein>
    <submittedName>
        <fullName evidence="3">Zinc ribbon domain-containing protein</fullName>
    </submittedName>
</protein>
<dbReference type="Proteomes" id="UP001596145">
    <property type="component" value="Unassembled WGS sequence"/>
</dbReference>
<accession>A0ABD5QLY4</accession>
<dbReference type="AlphaFoldDB" id="A0ABD5QLY4"/>
<name>A0ABD5QLY4_9EURY</name>
<evidence type="ECO:0000313" key="3">
    <source>
        <dbReference type="EMBL" id="MFC5133290.1"/>
    </source>
</evidence>
<evidence type="ECO:0000313" key="4">
    <source>
        <dbReference type="Proteomes" id="UP001596145"/>
    </source>
</evidence>
<feature type="domain" description="DUF7577" evidence="2">
    <location>
        <begin position="86"/>
        <end position="110"/>
    </location>
</feature>
<dbReference type="InterPro" id="IPR055999">
    <property type="entry name" value="DUF7577"/>
</dbReference>
<sequence>MSVALLAALLAGMLLINLAVAWRLARRNRGPDDVTGTARTSADGDHTGFDALLAKRRGPDASSDADALTDENGRSDDPPPLEADGETVVCGHCGARNRSGYRYCRWCVRSALVERGRGDAARATRRPL</sequence>
<gene>
    <name evidence="3" type="ORF">ACFPJA_00910</name>
</gene>
<evidence type="ECO:0000259" key="2">
    <source>
        <dbReference type="Pfam" id="PF24463"/>
    </source>
</evidence>
<dbReference type="Pfam" id="PF24463">
    <property type="entry name" value="DUF7577"/>
    <property type="match status" value="1"/>
</dbReference>
<feature type="region of interest" description="Disordered" evidence="1">
    <location>
        <begin position="29"/>
        <end position="87"/>
    </location>
</feature>
<comment type="caution">
    <text evidence="3">The sequence shown here is derived from an EMBL/GenBank/DDBJ whole genome shotgun (WGS) entry which is preliminary data.</text>
</comment>
<dbReference type="EMBL" id="JBHSKV010000001">
    <property type="protein sequence ID" value="MFC5133290.1"/>
    <property type="molecule type" value="Genomic_DNA"/>
</dbReference>
<keyword evidence="4" id="KW-1185">Reference proteome</keyword>